<evidence type="ECO:0000313" key="2">
    <source>
        <dbReference type="EMBL" id="QHU16789.1"/>
    </source>
</evidence>
<sequence>MLKIQYTEIMSKQVSKFKIHYSKINNLELNPLVESFQHSLEDYDNHYNVFNIKQLQNYNPIYNDFFELTENNYNKIALNNKYHFYNLNTVVDVETNTMANKPVFIKCGPLLDPIRYMIGKYNIQDDKIRALPSLQSTTDNTLPKILDKNNTAYIDCFFSFLTSKLAEHHDFVHGLGFYGSFLGIQDKYKMNIIDDVDYLKTSNFFNENIGRHFHCSLLNNTTSYTNFGSRGNKHKLNISQTSNASKISVVELELDELVESDTILNEDEEVVYEKADTVSTVSTMSSSSSSSNNSEINYSSEDESEDDDEDDEDDEETEETEESNSNSESSNEHSEECSSENSEGEELFVYIDNFPVQLICLEKCDGTLDDLFVKNQITEEIGASVLFQIVMTLITYQKTFHFTHNDLHTNNIMYINTTEEFVYYKYNSKLYKVPTYGKIYKIIDFGRGIYKFQGKSYCSDSFAAGGDGHTQYNCEPYMNENKPRIDPNYSFDLCRLGCSIYDFIIDDEEHPSEYDEFQKTIDRWCLDDNGKNVLYKKNGEERYPDFKLYKMIARTVHNHIPQEQLQFPLFAQFEVSDKIETDIKIMDIDILPDYTIA</sequence>
<feature type="compositionally biased region" description="Acidic residues" evidence="1">
    <location>
        <begin position="300"/>
        <end position="322"/>
    </location>
</feature>
<dbReference type="SUPFAM" id="SSF56112">
    <property type="entry name" value="Protein kinase-like (PK-like)"/>
    <property type="match status" value="1"/>
</dbReference>
<dbReference type="PANTHER" id="PTHR24419">
    <property type="entry name" value="INTERLEUKIN-1 RECEPTOR-ASSOCIATED KINASE"/>
    <property type="match status" value="1"/>
</dbReference>
<dbReference type="PANTHER" id="PTHR24419:SF18">
    <property type="entry name" value="SERINE_THREONINE-PROTEIN KINASE HASPIN"/>
    <property type="match status" value="1"/>
</dbReference>
<protein>
    <recommendedName>
        <fullName evidence="3">Protein kinase domain-containing protein</fullName>
    </recommendedName>
</protein>
<evidence type="ECO:0000256" key="1">
    <source>
        <dbReference type="SAM" id="MobiDB-lite"/>
    </source>
</evidence>
<name>A0A6C0KGM9_9ZZZZ</name>
<evidence type="ECO:0008006" key="3">
    <source>
        <dbReference type="Google" id="ProtNLM"/>
    </source>
</evidence>
<dbReference type="GO" id="GO:0072354">
    <property type="term" value="F:histone H3T3 kinase activity"/>
    <property type="evidence" value="ECO:0007669"/>
    <property type="project" value="TreeGrafter"/>
</dbReference>
<feature type="region of interest" description="Disordered" evidence="1">
    <location>
        <begin position="279"/>
        <end position="342"/>
    </location>
</feature>
<dbReference type="Gene3D" id="1.10.510.10">
    <property type="entry name" value="Transferase(Phosphotransferase) domain 1"/>
    <property type="match status" value="1"/>
</dbReference>
<dbReference type="GO" id="GO:0005634">
    <property type="term" value="C:nucleus"/>
    <property type="evidence" value="ECO:0007669"/>
    <property type="project" value="TreeGrafter"/>
</dbReference>
<feature type="compositionally biased region" description="Low complexity" evidence="1">
    <location>
        <begin position="279"/>
        <end position="299"/>
    </location>
</feature>
<organism evidence="2">
    <name type="scientific">viral metagenome</name>
    <dbReference type="NCBI Taxonomy" id="1070528"/>
    <lineage>
        <taxon>unclassified sequences</taxon>
        <taxon>metagenomes</taxon>
        <taxon>organismal metagenomes</taxon>
    </lineage>
</organism>
<dbReference type="GO" id="GO:0035556">
    <property type="term" value="P:intracellular signal transduction"/>
    <property type="evidence" value="ECO:0007669"/>
    <property type="project" value="TreeGrafter"/>
</dbReference>
<dbReference type="InterPro" id="IPR011009">
    <property type="entry name" value="Kinase-like_dom_sf"/>
</dbReference>
<dbReference type="GO" id="GO:0005737">
    <property type="term" value="C:cytoplasm"/>
    <property type="evidence" value="ECO:0007669"/>
    <property type="project" value="TreeGrafter"/>
</dbReference>
<dbReference type="EMBL" id="MN740889">
    <property type="protein sequence ID" value="QHU16789.1"/>
    <property type="molecule type" value="Genomic_DNA"/>
</dbReference>
<accession>A0A6C0KGM9</accession>
<reference evidence="2" key="1">
    <citation type="journal article" date="2020" name="Nature">
        <title>Giant virus diversity and host interactions through global metagenomics.</title>
        <authorList>
            <person name="Schulz F."/>
            <person name="Roux S."/>
            <person name="Paez-Espino D."/>
            <person name="Jungbluth S."/>
            <person name="Walsh D.A."/>
            <person name="Denef V.J."/>
            <person name="McMahon K.D."/>
            <person name="Konstantinidis K.T."/>
            <person name="Eloe-Fadrosh E.A."/>
            <person name="Kyrpides N.C."/>
            <person name="Woyke T."/>
        </authorList>
    </citation>
    <scope>NUCLEOTIDE SEQUENCE</scope>
    <source>
        <strain evidence="2">GVMAG-S-3300012000-53</strain>
    </source>
</reference>
<proteinExistence type="predicted"/>
<dbReference type="GO" id="GO:0000278">
    <property type="term" value="P:mitotic cell cycle"/>
    <property type="evidence" value="ECO:0007669"/>
    <property type="project" value="TreeGrafter"/>
</dbReference>
<dbReference type="AlphaFoldDB" id="A0A6C0KGM9"/>